<accession>A0A645HMJ6</accession>
<feature type="domain" description="HTH gntR-type" evidence="4">
    <location>
        <begin position="24"/>
        <end position="93"/>
    </location>
</feature>
<dbReference type="Pfam" id="PF00392">
    <property type="entry name" value="GntR"/>
    <property type="match status" value="1"/>
</dbReference>
<dbReference type="GO" id="GO:0003677">
    <property type="term" value="F:DNA binding"/>
    <property type="evidence" value="ECO:0007669"/>
    <property type="project" value="UniProtKB-KW"/>
</dbReference>
<dbReference type="InterPro" id="IPR036390">
    <property type="entry name" value="WH_DNA-bd_sf"/>
</dbReference>
<evidence type="ECO:0000256" key="3">
    <source>
        <dbReference type="ARBA" id="ARBA00023163"/>
    </source>
</evidence>
<organism evidence="5">
    <name type="scientific">bioreactor metagenome</name>
    <dbReference type="NCBI Taxonomy" id="1076179"/>
    <lineage>
        <taxon>unclassified sequences</taxon>
        <taxon>metagenomes</taxon>
        <taxon>ecological metagenomes</taxon>
    </lineage>
</organism>
<name>A0A645HMJ6_9ZZZZ</name>
<dbReference type="GO" id="GO:0045892">
    <property type="term" value="P:negative regulation of DNA-templated transcription"/>
    <property type="evidence" value="ECO:0007669"/>
    <property type="project" value="TreeGrafter"/>
</dbReference>
<proteinExistence type="predicted"/>
<dbReference type="AlphaFoldDB" id="A0A645HMJ6"/>
<dbReference type="GO" id="GO:0003700">
    <property type="term" value="F:DNA-binding transcription factor activity"/>
    <property type="evidence" value="ECO:0007669"/>
    <property type="project" value="InterPro"/>
</dbReference>
<dbReference type="CDD" id="cd07377">
    <property type="entry name" value="WHTH_GntR"/>
    <property type="match status" value="1"/>
</dbReference>
<dbReference type="InterPro" id="IPR050679">
    <property type="entry name" value="Bact_HTH_transcr_reg"/>
</dbReference>
<dbReference type="SMART" id="SM00345">
    <property type="entry name" value="HTH_GNTR"/>
    <property type="match status" value="1"/>
</dbReference>
<comment type="caution">
    <text evidence="5">The sequence shown here is derived from an EMBL/GenBank/DDBJ whole genome shotgun (WGS) entry which is preliminary data.</text>
</comment>
<dbReference type="PANTHER" id="PTHR44846:SF1">
    <property type="entry name" value="MANNOSYL-D-GLYCERATE TRANSPORT_METABOLISM SYSTEM REPRESSOR MNGR-RELATED"/>
    <property type="match status" value="1"/>
</dbReference>
<keyword evidence="3" id="KW-0804">Transcription</keyword>
<dbReference type="SUPFAM" id="SSF46785">
    <property type="entry name" value="Winged helix' DNA-binding domain"/>
    <property type="match status" value="1"/>
</dbReference>
<sequence length="115" mass="13151">MPNESDFFPKKETSIFASAQETAFYNYEKTQNHIKALIAQNYQIGSKLPSIVQLSKELDLSPNTIRKAFNNLAKDGYLRFERGRYGGTFVMDIPETSSPAFKWLAVSPKYVQVYN</sequence>
<protein>
    <recommendedName>
        <fullName evidence="4">HTH gntR-type domain-containing protein</fullName>
    </recommendedName>
</protein>
<reference evidence="5" key="1">
    <citation type="submission" date="2019-08" db="EMBL/GenBank/DDBJ databases">
        <authorList>
            <person name="Kucharzyk K."/>
            <person name="Murdoch R.W."/>
            <person name="Higgins S."/>
            <person name="Loffler F."/>
        </authorList>
    </citation>
    <scope>NUCLEOTIDE SEQUENCE</scope>
</reference>
<gene>
    <name evidence="5" type="ORF">SDC9_187318</name>
</gene>
<dbReference type="InterPro" id="IPR000524">
    <property type="entry name" value="Tscrpt_reg_HTH_GntR"/>
</dbReference>
<evidence type="ECO:0000256" key="1">
    <source>
        <dbReference type="ARBA" id="ARBA00023015"/>
    </source>
</evidence>
<dbReference type="Gene3D" id="1.10.10.10">
    <property type="entry name" value="Winged helix-like DNA-binding domain superfamily/Winged helix DNA-binding domain"/>
    <property type="match status" value="1"/>
</dbReference>
<evidence type="ECO:0000259" key="4">
    <source>
        <dbReference type="PROSITE" id="PS50949"/>
    </source>
</evidence>
<evidence type="ECO:0000313" key="5">
    <source>
        <dbReference type="EMBL" id="MPN39786.1"/>
    </source>
</evidence>
<dbReference type="InterPro" id="IPR036388">
    <property type="entry name" value="WH-like_DNA-bd_sf"/>
</dbReference>
<evidence type="ECO:0000256" key="2">
    <source>
        <dbReference type="ARBA" id="ARBA00023125"/>
    </source>
</evidence>
<dbReference type="PANTHER" id="PTHR44846">
    <property type="entry name" value="MANNOSYL-D-GLYCERATE TRANSPORT/METABOLISM SYSTEM REPRESSOR MNGR-RELATED"/>
    <property type="match status" value="1"/>
</dbReference>
<keyword evidence="1" id="KW-0805">Transcription regulation</keyword>
<dbReference type="EMBL" id="VSSQ01095813">
    <property type="protein sequence ID" value="MPN39786.1"/>
    <property type="molecule type" value="Genomic_DNA"/>
</dbReference>
<keyword evidence="2" id="KW-0238">DNA-binding</keyword>
<dbReference type="PROSITE" id="PS50949">
    <property type="entry name" value="HTH_GNTR"/>
    <property type="match status" value="1"/>
</dbReference>